<name>A0A510G838_9RICK</name>
<sequence>MSLYEVIIKISKIFSIFIPKQDTGKSNDNIPANREAMHDYYEDLNHPH</sequence>
<gene>
    <name evidence="1" type="ORF">RAS_10710</name>
</gene>
<evidence type="ECO:0000313" key="1">
    <source>
        <dbReference type="EMBL" id="BBJ31962.1"/>
    </source>
</evidence>
<reference evidence="1 2" key="1">
    <citation type="submission" date="2019-04" db="EMBL/GenBank/DDBJ databases">
        <title>Draft genome sequence of Rickettsia asiatica Maytaro1284.</title>
        <authorList>
            <person name="Thu M."/>
            <person name="Qiu Y."/>
            <person name="Nakao R."/>
        </authorList>
    </citation>
    <scope>NUCLEOTIDE SEQUENCE [LARGE SCALE GENOMIC DNA]</scope>
    <source>
        <strain evidence="1 2">Maytaro1284</strain>
    </source>
</reference>
<dbReference type="AlphaFoldDB" id="A0A510G838"/>
<protein>
    <submittedName>
        <fullName evidence="1">Uncharacterized protein</fullName>
    </submittedName>
</protein>
<dbReference type="RefSeq" id="WP_172616140.1">
    <property type="nucleotide sequence ID" value="NZ_AP019563.1"/>
</dbReference>
<dbReference type="KEGG" id="ras:RAS_10710"/>
<dbReference type="EMBL" id="AP019563">
    <property type="protein sequence ID" value="BBJ31962.1"/>
    <property type="molecule type" value="Genomic_DNA"/>
</dbReference>
<proteinExistence type="predicted"/>
<evidence type="ECO:0000313" key="2">
    <source>
        <dbReference type="Proteomes" id="UP000321183"/>
    </source>
</evidence>
<organism evidence="1 2">
    <name type="scientific">Rickettsia asiatica</name>
    <dbReference type="NCBI Taxonomy" id="238800"/>
    <lineage>
        <taxon>Bacteria</taxon>
        <taxon>Pseudomonadati</taxon>
        <taxon>Pseudomonadota</taxon>
        <taxon>Alphaproteobacteria</taxon>
        <taxon>Rickettsiales</taxon>
        <taxon>Rickettsiaceae</taxon>
        <taxon>Rickettsieae</taxon>
        <taxon>Rickettsia</taxon>
        <taxon>spotted fever group</taxon>
    </lineage>
</organism>
<dbReference type="Proteomes" id="UP000321183">
    <property type="component" value="Chromosome"/>
</dbReference>
<keyword evidence="2" id="KW-1185">Reference proteome</keyword>
<accession>A0A510G838</accession>